<feature type="compositionally biased region" description="Polar residues" evidence="1">
    <location>
        <begin position="147"/>
        <end position="157"/>
    </location>
</feature>
<name>A0ABR1RM96_9PEZI</name>
<feature type="compositionally biased region" description="Polar residues" evidence="1">
    <location>
        <begin position="227"/>
        <end position="239"/>
    </location>
</feature>
<dbReference type="EMBL" id="JAQQWK010000014">
    <property type="protein sequence ID" value="KAK8016094.1"/>
    <property type="molecule type" value="Genomic_DNA"/>
</dbReference>
<evidence type="ECO:0000256" key="1">
    <source>
        <dbReference type="SAM" id="MobiDB-lite"/>
    </source>
</evidence>
<proteinExistence type="predicted"/>
<sequence length="426" mass="46384">MSLSKIHEVLHINKTAGLGMETTASYVPEPVRPQNSSNNQTRAKLPIFVGDELVTDEAKGMLMNKASSTHTTQSLTRPGKASLRDLPRLQTSFAPGLSAIDSSSSASSIGMPPAKAYQTTAPRQRFPGLYQSFVKRLEDWNMPGKPAQSTPGDSQDNGARGHDRRSLDAQQHPNRLPVVNGKTEKAVNSARCPNVKPFDITRMSHDWAVISPKRKARLQENPFAPNSYATASQTSLQSETAKDEGGSSSAQAPKTECLPSVPYGGDPGEPHSWKTVASIVLRASAGLPYPLAKIDKPVEDEGMLKFDVTWKPVFVAFAQIRGQSAATENLDAHLPTFAASKSCYDTRKDTAVPKAATTFGIKTVKSWEMALHNGERTLLLEVCFPNSLVEFKDLDGVETMNEARKLVVDTFGKTEGNRLLRIQPSR</sequence>
<keyword evidence="3" id="KW-1185">Reference proteome</keyword>
<feature type="region of interest" description="Disordered" evidence="1">
    <location>
        <begin position="220"/>
        <end position="269"/>
    </location>
</feature>
<protein>
    <submittedName>
        <fullName evidence="2">Uncharacterized protein</fullName>
    </submittedName>
</protein>
<reference evidence="2 3" key="1">
    <citation type="submission" date="2023-01" db="EMBL/GenBank/DDBJ databases">
        <title>Analysis of 21 Apiospora genomes using comparative genomics revels a genus with tremendous synthesis potential of carbohydrate active enzymes and secondary metabolites.</title>
        <authorList>
            <person name="Sorensen T."/>
        </authorList>
    </citation>
    <scope>NUCLEOTIDE SEQUENCE [LARGE SCALE GENOMIC DNA]</scope>
    <source>
        <strain evidence="2 3">CBS 33761</strain>
    </source>
</reference>
<feature type="region of interest" description="Disordered" evidence="1">
    <location>
        <begin position="141"/>
        <end position="177"/>
    </location>
</feature>
<dbReference type="Proteomes" id="UP001444661">
    <property type="component" value="Unassembled WGS sequence"/>
</dbReference>
<comment type="caution">
    <text evidence="2">The sequence shown here is derived from an EMBL/GenBank/DDBJ whole genome shotgun (WGS) entry which is preliminary data.</text>
</comment>
<organism evidence="2 3">
    <name type="scientific">Apiospora rasikravindrae</name>
    <dbReference type="NCBI Taxonomy" id="990691"/>
    <lineage>
        <taxon>Eukaryota</taxon>
        <taxon>Fungi</taxon>
        <taxon>Dikarya</taxon>
        <taxon>Ascomycota</taxon>
        <taxon>Pezizomycotina</taxon>
        <taxon>Sordariomycetes</taxon>
        <taxon>Xylariomycetidae</taxon>
        <taxon>Amphisphaeriales</taxon>
        <taxon>Apiosporaceae</taxon>
        <taxon>Apiospora</taxon>
    </lineage>
</organism>
<evidence type="ECO:0000313" key="2">
    <source>
        <dbReference type="EMBL" id="KAK8016094.1"/>
    </source>
</evidence>
<evidence type="ECO:0000313" key="3">
    <source>
        <dbReference type="Proteomes" id="UP001444661"/>
    </source>
</evidence>
<accession>A0ABR1RM96</accession>
<gene>
    <name evidence="2" type="ORF">PG993_014283</name>
</gene>